<gene>
    <name evidence="1" type="ORF">HUN01_03570</name>
</gene>
<evidence type="ECO:0000313" key="1">
    <source>
        <dbReference type="EMBL" id="QMS86693.1"/>
    </source>
</evidence>
<dbReference type="EMBL" id="CP054698">
    <property type="protein sequence ID" value="QMS86693.1"/>
    <property type="molecule type" value="Genomic_DNA"/>
</dbReference>
<name>A0A7D7L8H2_9NOSO</name>
<protein>
    <submittedName>
        <fullName evidence="1">Uncharacterized protein</fullName>
    </submittedName>
</protein>
<dbReference type="AlphaFoldDB" id="A0A7D7L8H2"/>
<keyword evidence="2" id="KW-1185">Reference proteome</keyword>
<proteinExistence type="predicted"/>
<dbReference type="Proteomes" id="UP000514713">
    <property type="component" value="Chromosome"/>
</dbReference>
<accession>A0A7D7L8H2</accession>
<evidence type="ECO:0000313" key="2">
    <source>
        <dbReference type="Proteomes" id="UP000514713"/>
    </source>
</evidence>
<reference evidence="2" key="1">
    <citation type="submission" date="2020-06" db="EMBL/GenBank/DDBJ databases">
        <title>Nostoc edaphicum CCNP1411 genome.</title>
        <authorList>
            <person name="Fidor A."/>
            <person name="Grabski M."/>
            <person name="Gawor J."/>
            <person name="Gromadka R."/>
            <person name="Wegrzyn G."/>
            <person name="Mazur-Marzec H."/>
        </authorList>
    </citation>
    <scope>NUCLEOTIDE SEQUENCE [LARGE SCALE GENOMIC DNA]</scope>
    <source>
        <strain evidence="2">CCNP1411</strain>
    </source>
</reference>
<organism evidence="1 2">
    <name type="scientific">Nostoc edaphicum CCNP1411</name>
    <dbReference type="NCBI Taxonomy" id="1472755"/>
    <lineage>
        <taxon>Bacteria</taxon>
        <taxon>Bacillati</taxon>
        <taxon>Cyanobacteriota</taxon>
        <taxon>Cyanophyceae</taxon>
        <taxon>Nostocales</taxon>
        <taxon>Nostocaceae</taxon>
        <taxon>Nostoc</taxon>
    </lineage>
</organism>
<dbReference type="RefSeq" id="WP_181930110.1">
    <property type="nucleotide sequence ID" value="NZ_CP054698.1"/>
</dbReference>
<dbReference type="KEGG" id="ned:HUN01_03570"/>
<sequence length="257" mass="27456">MLVIVASRHDKAAEALVANWAAHGHSVSLLTPEDLSVVGWRHYLSSIDVGDRGESTTSSTSFSSAVVGGVAISTTGCANALDQITGVLTRLPSIFEQELLHIVPDDRAYIATEMNAFLIAWLSSLKCPVLNRPTPTYLLGPAWRPEQWVYAAAQLGIPVRPVRRQSSMSANVCAQVLEKSSVKVTVVGDRCLGEVEKTLASHARRIADAAEVDLLTVHFSSSESPAEFLGADLWTDISAPDVGDAILEYLSGGDAKC</sequence>